<name>A0A2H3CNI3_ARMGA</name>
<evidence type="ECO:0000313" key="2">
    <source>
        <dbReference type="Proteomes" id="UP000217790"/>
    </source>
</evidence>
<protein>
    <submittedName>
        <fullName evidence="1">Uncharacterized protein</fullName>
    </submittedName>
</protein>
<dbReference type="OrthoDB" id="10490950at2759"/>
<keyword evidence="2" id="KW-1185">Reference proteome</keyword>
<dbReference type="AlphaFoldDB" id="A0A2H3CNI3"/>
<sequence length="199" mass="23139">MAQQRLDRDMAIIKAEGLQSLAADMPLGMEDPYEILSKSFWVRTVRVARSQEQMLACNKFLQAHWDFYNAHGCRKEWQLWKRLLKDQEGYRVEDLDEPLDKEEEIHTGMIPGAESISIPELDALIKMPMPEENPEEEAEKELRWQATARMRVYKQERGIEVEGEVELYKDLEPMLVEEVERERKVGDVDMAGPSEAEAS</sequence>
<accession>A0A2H3CNI3</accession>
<dbReference type="Proteomes" id="UP000217790">
    <property type="component" value="Unassembled WGS sequence"/>
</dbReference>
<dbReference type="EMBL" id="KZ293707">
    <property type="protein sequence ID" value="PBK83410.1"/>
    <property type="molecule type" value="Genomic_DNA"/>
</dbReference>
<proteinExistence type="predicted"/>
<gene>
    <name evidence="1" type="ORF">ARMGADRAFT_1089529</name>
</gene>
<reference evidence="2" key="1">
    <citation type="journal article" date="2017" name="Nat. Ecol. Evol.">
        <title>Genome expansion and lineage-specific genetic innovations in the forest pathogenic fungi Armillaria.</title>
        <authorList>
            <person name="Sipos G."/>
            <person name="Prasanna A.N."/>
            <person name="Walter M.C."/>
            <person name="O'Connor E."/>
            <person name="Balint B."/>
            <person name="Krizsan K."/>
            <person name="Kiss B."/>
            <person name="Hess J."/>
            <person name="Varga T."/>
            <person name="Slot J."/>
            <person name="Riley R."/>
            <person name="Boka B."/>
            <person name="Rigling D."/>
            <person name="Barry K."/>
            <person name="Lee J."/>
            <person name="Mihaltcheva S."/>
            <person name="LaButti K."/>
            <person name="Lipzen A."/>
            <person name="Waldron R."/>
            <person name="Moloney N.M."/>
            <person name="Sperisen C."/>
            <person name="Kredics L."/>
            <person name="Vagvoelgyi C."/>
            <person name="Patrignani A."/>
            <person name="Fitzpatrick D."/>
            <person name="Nagy I."/>
            <person name="Doyle S."/>
            <person name="Anderson J.B."/>
            <person name="Grigoriev I.V."/>
            <person name="Gueldener U."/>
            <person name="Muensterkoetter M."/>
            <person name="Nagy L.G."/>
        </authorList>
    </citation>
    <scope>NUCLEOTIDE SEQUENCE [LARGE SCALE GENOMIC DNA]</scope>
    <source>
        <strain evidence="2">Ar21-2</strain>
    </source>
</reference>
<dbReference type="InParanoid" id="A0A2H3CNI3"/>
<organism evidence="1 2">
    <name type="scientific">Armillaria gallica</name>
    <name type="common">Bulbous honey fungus</name>
    <name type="synonym">Armillaria bulbosa</name>
    <dbReference type="NCBI Taxonomy" id="47427"/>
    <lineage>
        <taxon>Eukaryota</taxon>
        <taxon>Fungi</taxon>
        <taxon>Dikarya</taxon>
        <taxon>Basidiomycota</taxon>
        <taxon>Agaricomycotina</taxon>
        <taxon>Agaricomycetes</taxon>
        <taxon>Agaricomycetidae</taxon>
        <taxon>Agaricales</taxon>
        <taxon>Marasmiineae</taxon>
        <taxon>Physalacriaceae</taxon>
        <taxon>Armillaria</taxon>
    </lineage>
</organism>
<evidence type="ECO:0000313" key="1">
    <source>
        <dbReference type="EMBL" id="PBK83410.1"/>
    </source>
</evidence>
<dbReference type="OMA" id="HRCRVEW"/>